<proteinExistence type="predicted"/>
<protein>
    <submittedName>
        <fullName evidence="2">Peptidase M23</fullName>
    </submittedName>
</protein>
<dbReference type="SUPFAM" id="SSF51261">
    <property type="entry name" value="Duplicated hybrid motif"/>
    <property type="match status" value="1"/>
</dbReference>
<dbReference type="InterPro" id="IPR011055">
    <property type="entry name" value="Dup_hybrid_motif"/>
</dbReference>
<dbReference type="InterPro" id="IPR050570">
    <property type="entry name" value="Cell_wall_metabolism_enzyme"/>
</dbReference>
<reference evidence="2" key="1">
    <citation type="submission" date="2022-07" db="EMBL/GenBank/DDBJ databases">
        <title>Taxonomy of Novel Oxalotrophic and Methylotrophic Bacteria.</title>
        <authorList>
            <person name="Sahin N."/>
            <person name="Tani A."/>
        </authorList>
    </citation>
    <scope>NUCLEOTIDE SEQUENCE</scope>
    <source>
        <strain evidence="2">Y10</strain>
    </source>
</reference>
<dbReference type="PANTHER" id="PTHR21666:SF285">
    <property type="entry name" value="M23 FAMILY METALLOPEPTIDASE"/>
    <property type="match status" value="1"/>
</dbReference>
<feature type="domain" description="M23ase beta-sheet core" evidence="1">
    <location>
        <begin position="57"/>
        <end position="125"/>
    </location>
</feature>
<accession>A0ABQ5MKX5</accession>
<sequence>MQKKLFMKYLFLVCSLFLFSINLLTAQKEYPKNDFIAPLNIPLRLAGNFGELRSNHYHAGIDIKTQQKEGLKVLSVADGYVSRIKVSHYGYGKALYITHPNGYTTVYGHLKKFSKEIQEYVVKKQYEDESYEIELFPTINDLQVKQGDVVAYSGNTGGSGGPHLHFEFRDTETEHIINPILFGMDVKDSKAPVFQNILGYTLDATSQINGQQGTYQLNFSRQNDGTYLTNKINASGILGFAVKGYDSQDGSYNHNGIYEIEMQLNGTPYLNLDFETFSFDESKQINTYIDYPRYINKHQRFQKTFIDEGNQLSIYNLKTNQGKLAIEPGQDYTVTILLKDIEGNTTKIYVPIHGEDKPISKPYPDTKTNFYLIANRDNYYEVDNASIFFPANTFYKNEYLDIKKEDEVLWVHNTEVPLQDYYNLTFDISHIKDSLDISQYFIASLYTNGSPRYENTRLKGNTLSTRTKNLGAFVILKDNTPPTAQAVNFADNQWISNYNYLTFKISDALSGIKSYRATIDGKWILTEYEYKNNTLTFNCEDLTFEGSKHKLELTVTDNVGNSTTFTRTFFRKY</sequence>
<name>A0ABQ5MKX5_9FLAO</name>
<dbReference type="InterPro" id="IPR016047">
    <property type="entry name" value="M23ase_b-sheet_dom"/>
</dbReference>
<dbReference type="EMBL" id="BRVO01000002">
    <property type="protein sequence ID" value="GLB50028.1"/>
    <property type="molecule type" value="Genomic_DNA"/>
</dbReference>
<dbReference type="Gene3D" id="2.70.70.10">
    <property type="entry name" value="Glucose Permease (Domain IIA)"/>
    <property type="match status" value="1"/>
</dbReference>
<gene>
    <name evidence="2" type="ORF">Y10_23960</name>
</gene>
<dbReference type="PANTHER" id="PTHR21666">
    <property type="entry name" value="PEPTIDASE-RELATED"/>
    <property type="match status" value="1"/>
</dbReference>
<feature type="domain" description="M23ase beta-sheet core" evidence="1">
    <location>
        <begin position="143"/>
        <end position="172"/>
    </location>
</feature>
<evidence type="ECO:0000313" key="2">
    <source>
        <dbReference type="EMBL" id="GLB50028.1"/>
    </source>
</evidence>
<keyword evidence="3" id="KW-1185">Reference proteome</keyword>
<comment type="caution">
    <text evidence="2">The sequence shown here is derived from an EMBL/GenBank/DDBJ whole genome shotgun (WGS) entry which is preliminary data.</text>
</comment>
<evidence type="ECO:0000259" key="1">
    <source>
        <dbReference type="Pfam" id="PF01551"/>
    </source>
</evidence>
<evidence type="ECO:0000313" key="3">
    <source>
        <dbReference type="Proteomes" id="UP001143543"/>
    </source>
</evidence>
<dbReference type="CDD" id="cd12797">
    <property type="entry name" value="M23_peptidase"/>
    <property type="match status" value="1"/>
</dbReference>
<organism evidence="2 3">
    <name type="scientific">Neptunitalea lumnitzerae</name>
    <dbReference type="NCBI Taxonomy" id="2965509"/>
    <lineage>
        <taxon>Bacteria</taxon>
        <taxon>Pseudomonadati</taxon>
        <taxon>Bacteroidota</taxon>
        <taxon>Flavobacteriia</taxon>
        <taxon>Flavobacteriales</taxon>
        <taxon>Flavobacteriaceae</taxon>
        <taxon>Neptunitalea</taxon>
    </lineage>
</organism>
<dbReference type="Pfam" id="PF01551">
    <property type="entry name" value="Peptidase_M23"/>
    <property type="match status" value="2"/>
</dbReference>
<dbReference type="Proteomes" id="UP001143543">
    <property type="component" value="Unassembled WGS sequence"/>
</dbReference>